<dbReference type="GO" id="GO:0005737">
    <property type="term" value="C:cytoplasm"/>
    <property type="evidence" value="ECO:0007669"/>
    <property type="project" value="InterPro"/>
</dbReference>
<evidence type="ECO:0000313" key="11">
    <source>
        <dbReference type="Proteomes" id="UP000008366"/>
    </source>
</evidence>
<dbReference type="InterPro" id="IPR033719">
    <property type="entry name" value="NAGS_kin"/>
</dbReference>
<gene>
    <name evidence="10" type="primary">argA</name>
    <name evidence="10" type="ORF">KILIM_029_00240</name>
</gene>
<dbReference type="NCBIfam" id="NF003641">
    <property type="entry name" value="PRK05279.1"/>
    <property type="match status" value="1"/>
</dbReference>
<evidence type="ECO:0000256" key="6">
    <source>
        <dbReference type="ARBA" id="ARBA00022679"/>
    </source>
</evidence>
<dbReference type="GO" id="GO:0006526">
    <property type="term" value="P:L-arginine biosynthetic process"/>
    <property type="evidence" value="ECO:0007669"/>
    <property type="project" value="UniProtKB-UniPathway"/>
</dbReference>
<evidence type="ECO:0000256" key="3">
    <source>
        <dbReference type="ARBA" id="ARBA00012697"/>
    </source>
</evidence>
<dbReference type="STRING" id="1184609.KILIM_029_00240"/>
<dbReference type="InterPro" id="IPR016181">
    <property type="entry name" value="Acyl_CoA_acyltransferase"/>
</dbReference>
<dbReference type="UniPathway" id="UPA00068">
    <property type="reaction ID" value="UER00106"/>
</dbReference>
<comment type="catalytic activity">
    <reaction evidence="8">
        <text>L-glutamate + acetyl-CoA = N-acetyl-L-glutamate + CoA + H(+)</text>
        <dbReference type="Rhea" id="RHEA:24292"/>
        <dbReference type="ChEBI" id="CHEBI:15378"/>
        <dbReference type="ChEBI" id="CHEBI:29985"/>
        <dbReference type="ChEBI" id="CHEBI:44337"/>
        <dbReference type="ChEBI" id="CHEBI:57287"/>
        <dbReference type="ChEBI" id="CHEBI:57288"/>
        <dbReference type="EC" id="2.3.1.1"/>
    </reaction>
</comment>
<evidence type="ECO:0000256" key="5">
    <source>
        <dbReference type="ARBA" id="ARBA00022605"/>
    </source>
</evidence>
<dbReference type="PIRSF" id="PIRSF000423">
    <property type="entry name" value="ArgA"/>
    <property type="match status" value="1"/>
</dbReference>
<evidence type="ECO:0000256" key="8">
    <source>
        <dbReference type="ARBA" id="ARBA00048372"/>
    </source>
</evidence>
<comment type="caution">
    <text evidence="10">The sequence shown here is derived from an EMBL/GenBank/DDBJ whole genome shotgun (WGS) entry which is preliminary data.</text>
</comment>
<evidence type="ECO:0000256" key="4">
    <source>
        <dbReference type="ARBA" id="ARBA00022571"/>
    </source>
</evidence>
<dbReference type="EMBL" id="BAHD01000029">
    <property type="protein sequence ID" value="GAB95914.1"/>
    <property type="molecule type" value="Genomic_DNA"/>
</dbReference>
<keyword evidence="7" id="KW-0012">Acyltransferase</keyword>
<dbReference type="HAMAP" id="MF_01105">
    <property type="entry name" value="N_acetyl_glu_synth"/>
    <property type="match status" value="1"/>
</dbReference>
<evidence type="ECO:0000313" key="10">
    <source>
        <dbReference type="EMBL" id="GAB95914.1"/>
    </source>
</evidence>
<dbReference type="InterPro" id="IPR010167">
    <property type="entry name" value="NH2A_AcTrfase"/>
</dbReference>
<name>K6XAS7_9MICO</name>
<feature type="domain" description="N-acetyltransferase" evidence="9">
    <location>
        <begin position="312"/>
        <end position="458"/>
    </location>
</feature>
<dbReference type="CDD" id="cd04237">
    <property type="entry name" value="AAK_NAGS-ABP"/>
    <property type="match status" value="1"/>
</dbReference>
<comment type="pathway">
    <text evidence="1">Amino-acid biosynthesis; L-arginine biosynthesis; N(2)-acetyl-L-ornithine from L-glutamate: step 1/4.</text>
</comment>
<dbReference type="PANTHER" id="PTHR30602">
    <property type="entry name" value="AMINO-ACID ACETYLTRANSFERASE"/>
    <property type="match status" value="1"/>
</dbReference>
<evidence type="ECO:0000256" key="1">
    <source>
        <dbReference type="ARBA" id="ARBA00004925"/>
    </source>
</evidence>
<dbReference type="Pfam" id="PF00696">
    <property type="entry name" value="AA_kinase"/>
    <property type="match status" value="1"/>
</dbReference>
<dbReference type="Gene3D" id="3.40.1160.10">
    <property type="entry name" value="Acetylglutamate kinase-like"/>
    <property type="match status" value="1"/>
</dbReference>
<keyword evidence="6 10" id="KW-0808">Transferase</keyword>
<dbReference type="Proteomes" id="UP000008366">
    <property type="component" value="Unassembled WGS sequence"/>
</dbReference>
<protein>
    <recommendedName>
        <fullName evidence="3">amino-acid N-acetyltransferase</fullName>
        <ecNumber evidence="3">2.3.1.1</ecNumber>
    </recommendedName>
</protein>
<sequence length="458" mass="49061">MIDVSDDSISATESPLGGTEFVRALRSAAPYVHGHHGKTFVIAFPGEICLRADTDRLLADIALLCRLGVRVVLVHGARPQIEAELAVRGIPSRFEGDLRITDVPSMHAVKAAVGVLRMDIEARLSCSLANTPMAGSRIKVAGGNWVTARPVGVRGGVDHLQTGLVRGVDIAEIRAQLSDERIVLVSPVGYSPTGEAFNLRNADVAEAVATGLGADKLIFVIESEPGTWRMALQAGDAGQLSLTAAEGVLDTELRERNLSPEDRNCVRAGLAAVRAGVRRVHLIGTDGASPLLRELYSRDGCGLMIAADDDYESTRIATIDDVAGIMALIAPMEQAGTLVPRSREQLELDIAAFTVLVRDGTVIACNALVEFPQHGAAELACVAVHPHYRGRDLAAVLLRRARARARDLGYTRLIALTTQTPHWFIEHGFVRGSAADLPPERRATYDPGRNSLVLIDTL</sequence>
<dbReference type="InterPro" id="IPR036393">
    <property type="entry name" value="AceGlu_kinase-like_sf"/>
</dbReference>
<dbReference type="Pfam" id="PF00583">
    <property type="entry name" value="Acetyltransf_1"/>
    <property type="match status" value="1"/>
</dbReference>
<dbReference type="GO" id="GO:0004042">
    <property type="term" value="F:L-glutamate N-acetyltransferase activity"/>
    <property type="evidence" value="ECO:0007669"/>
    <property type="project" value="InterPro"/>
</dbReference>
<keyword evidence="4" id="KW-0055">Arginine biosynthesis</keyword>
<evidence type="ECO:0000256" key="7">
    <source>
        <dbReference type="ARBA" id="ARBA00023315"/>
    </source>
</evidence>
<evidence type="ECO:0000259" key="9">
    <source>
        <dbReference type="PROSITE" id="PS51186"/>
    </source>
</evidence>
<reference evidence="10 11" key="1">
    <citation type="submission" date="2012-08" db="EMBL/GenBank/DDBJ databases">
        <title>Whole genome shotgun sequence of Kineosphaera limosa NBRC 100340.</title>
        <authorList>
            <person name="Yoshida I."/>
            <person name="Isaki S."/>
            <person name="Hosoyama A."/>
            <person name="Tsuchikane K."/>
            <person name="Katsumata H."/>
            <person name="Ando Y."/>
            <person name="Ohji S."/>
            <person name="Hamada M."/>
            <person name="Tamura T."/>
            <person name="Yamazoe A."/>
            <person name="Yamazaki S."/>
            <person name="Fujita N."/>
        </authorList>
    </citation>
    <scope>NUCLEOTIDE SEQUENCE [LARGE SCALE GENOMIC DNA]</scope>
    <source>
        <strain evidence="10 11">NBRC 100340</strain>
    </source>
</reference>
<dbReference type="EC" id="2.3.1.1" evidence="3"/>
<dbReference type="InterPro" id="IPR000182">
    <property type="entry name" value="GNAT_dom"/>
</dbReference>
<dbReference type="Gene3D" id="3.40.630.30">
    <property type="match status" value="1"/>
</dbReference>
<dbReference type="PANTHER" id="PTHR30602:SF12">
    <property type="entry name" value="AMINO-ACID ACETYLTRANSFERASE NAGS1, CHLOROPLASTIC-RELATED"/>
    <property type="match status" value="1"/>
</dbReference>
<organism evidence="10 11">
    <name type="scientific">Kineosphaera limosa NBRC 100340</name>
    <dbReference type="NCBI Taxonomy" id="1184609"/>
    <lineage>
        <taxon>Bacteria</taxon>
        <taxon>Bacillati</taxon>
        <taxon>Actinomycetota</taxon>
        <taxon>Actinomycetes</taxon>
        <taxon>Micrococcales</taxon>
        <taxon>Dermatophilaceae</taxon>
        <taxon>Kineosphaera</taxon>
    </lineage>
</organism>
<proteinExistence type="inferred from homology"/>
<dbReference type="AlphaFoldDB" id="K6XAS7"/>
<dbReference type="SUPFAM" id="SSF55729">
    <property type="entry name" value="Acyl-CoA N-acyltransferases (Nat)"/>
    <property type="match status" value="1"/>
</dbReference>
<dbReference type="eggNOG" id="COG1246">
    <property type="taxonomic scope" value="Bacteria"/>
</dbReference>
<dbReference type="NCBIfam" id="TIGR01890">
    <property type="entry name" value="N-Ac-Glu-synth"/>
    <property type="match status" value="1"/>
</dbReference>
<accession>K6XAS7</accession>
<dbReference type="InterPro" id="IPR001048">
    <property type="entry name" value="Asp/Glu/Uridylate_kinase"/>
</dbReference>
<comment type="similarity">
    <text evidence="2">Belongs to the acetyltransferase family. ArgA subfamily.</text>
</comment>
<dbReference type="eggNOG" id="COG0548">
    <property type="taxonomic scope" value="Bacteria"/>
</dbReference>
<keyword evidence="5" id="KW-0028">Amino-acid biosynthesis</keyword>
<keyword evidence="11" id="KW-1185">Reference proteome</keyword>
<evidence type="ECO:0000256" key="2">
    <source>
        <dbReference type="ARBA" id="ARBA00009145"/>
    </source>
</evidence>
<dbReference type="SUPFAM" id="SSF53633">
    <property type="entry name" value="Carbamate kinase-like"/>
    <property type="match status" value="1"/>
</dbReference>
<dbReference type="PROSITE" id="PS51186">
    <property type="entry name" value="GNAT"/>
    <property type="match status" value="1"/>
</dbReference>